<gene>
    <name evidence="2" type="primary">Aste57867_1836</name>
    <name evidence="1" type="ORF">As57867_001834</name>
    <name evidence="2" type="ORF">ASTE57867_1836</name>
</gene>
<evidence type="ECO:0000313" key="3">
    <source>
        <dbReference type="Proteomes" id="UP000332933"/>
    </source>
</evidence>
<reference evidence="2 3" key="1">
    <citation type="submission" date="2019-03" db="EMBL/GenBank/DDBJ databases">
        <authorList>
            <person name="Gaulin E."/>
            <person name="Dumas B."/>
        </authorList>
    </citation>
    <scope>NUCLEOTIDE SEQUENCE [LARGE SCALE GENOMIC DNA]</scope>
    <source>
        <strain evidence="2">CBS 568.67</strain>
    </source>
</reference>
<evidence type="ECO:0000313" key="2">
    <source>
        <dbReference type="EMBL" id="VFT79044.1"/>
    </source>
</evidence>
<evidence type="ECO:0000313" key="1">
    <source>
        <dbReference type="EMBL" id="KAF0718209.1"/>
    </source>
</evidence>
<dbReference type="OrthoDB" id="119590at2759"/>
<name>A0A485K625_9STRA</name>
<dbReference type="Proteomes" id="UP000332933">
    <property type="component" value="Unassembled WGS sequence"/>
</dbReference>
<protein>
    <submittedName>
        <fullName evidence="2">Aste57867_1836 protein</fullName>
    </submittedName>
</protein>
<dbReference type="AlphaFoldDB" id="A0A485K625"/>
<dbReference type="EMBL" id="VJMH01000169">
    <property type="protein sequence ID" value="KAF0718209.1"/>
    <property type="molecule type" value="Genomic_DNA"/>
</dbReference>
<proteinExistence type="predicted"/>
<keyword evidence="3" id="KW-1185">Reference proteome</keyword>
<sequence>MHDLCHAVVKHIVGDVMSSRGTHVVRNHLYDPVFATVQTHFKHFPARYACRAPNDVYVHAQVTEDVAICQDTVVAQDRDDLLDAVTRGLSSMKAKIIDAEVLTTQDHVVLDRFIVSGRLYRSIDLRN</sequence>
<accession>A0A485K625</accession>
<organism evidence="2 3">
    <name type="scientific">Aphanomyces stellatus</name>
    <dbReference type="NCBI Taxonomy" id="120398"/>
    <lineage>
        <taxon>Eukaryota</taxon>
        <taxon>Sar</taxon>
        <taxon>Stramenopiles</taxon>
        <taxon>Oomycota</taxon>
        <taxon>Saprolegniomycetes</taxon>
        <taxon>Saprolegniales</taxon>
        <taxon>Verrucalvaceae</taxon>
        <taxon>Aphanomyces</taxon>
    </lineage>
</organism>
<dbReference type="EMBL" id="CAADRA010000169">
    <property type="protein sequence ID" value="VFT79044.1"/>
    <property type="molecule type" value="Genomic_DNA"/>
</dbReference>
<reference evidence="1" key="2">
    <citation type="submission" date="2019-06" db="EMBL/GenBank/DDBJ databases">
        <title>Genomics analysis of Aphanomyces spp. identifies a new class of oomycete effector associated with host adaptation.</title>
        <authorList>
            <person name="Gaulin E."/>
        </authorList>
    </citation>
    <scope>NUCLEOTIDE SEQUENCE</scope>
    <source>
        <strain evidence="1">CBS 578.67</strain>
    </source>
</reference>